<dbReference type="Gene3D" id="3.40.50.1780">
    <property type="match status" value="1"/>
</dbReference>
<gene>
    <name evidence="3" type="ORF">LSALG_LOCUS847</name>
</gene>
<feature type="domain" description="Iron hydrogenase large subunit C-terminal" evidence="2">
    <location>
        <begin position="29"/>
        <end position="83"/>
    </location>
</feature>
<name>A0AA35Y0C3_LACSI</name>
<dbReference type="Proteomes" id="UP001177003">
    <property type="component" value="Chromosome 0"/>
</dbReference>
<accession>A0AA35Y0C3</accession>
<dbReference type="Pfam" id="PF02906">
    <property type="entry name" value="Fe_hyd_lg_C"/>
    <property type="match status" value="1"/>
</dbReference>
<reference evidence="3" key="1">
    <citation type="submission" date="2023-04" db="EMBL/GenBank/DDBJ databases">
        <authorList>
            <person name="Vijverberg K."/>
            <person name="Xiong W."/>
            <person name="Schranz E."/>
        </authorList>
    </citation>
    <scope>NUCLEOTIDE SEQUENCE</scope>
</reference>
<evidence type="ECO:0000259" key="2">
    <source>
        <dbReference type="Pfam" id="PF02906"/>
    </source>
</evidence>
<comment type="similarity">
    <text evidence="1">Belongs to the NARF family.</text>
</comment>
<organism evidence="3 4">
    <name type="scientific">Lactuca saligna</name>
    <name type="common">Willowleaf lettuce</name>
    <dbReference type="NCBI Taxonomy" id="75948"/>
    <lineage>
        <taxon>Eukaryota</taxon>
        <taxon>Viridiplantae</taxon>
        <taxon>Streptophyta</taxon>
        <taxon>Embryophyta</taxon>
        <taxon>Tracheophyta</taxon>
        <taxon>Spermatophyta</taxon>
        <taxon>Magnoliopsida</taxon>
        <taxon>eudicotyledons</taxon>
        <taxon>Gunneridae</taxon>
        <taxon>Pentapetalae</taxon>
        <taxon>asterids</taxon>
        <taxon>campanulids</taxon>
        <taxon>Asterales</taxon>
        <taxon>Asteraceae</taxon>
        <taxon>Cichorioideae</taxon>
        <taxon>Cichorieae</taxon>
        <taxon>Lactucinae</taxon>
        <taxon>Lactuca</taxon>
    </lineage>
</organism>
<proteinExistence type="inferred from homology"/>
<evidence type="ECO:0000256" key="1">
    <source>
        <dbReference type="ARBA" id="ARBA00006596"/>
    </source>
</evidence>
<dbReference type="InterPro" id="IPR004108">
    <property type="entry name" value="Fe_hydrogenase_lsu_C"/>
</dbReference>
<dbReference type="InterPro" id="IPR050340">
    <property type="entry name" value="Cytosolic_Fe-S_CAF"/>
</dbReference>
<keyword evidence="4" id="KW-1185">Reference proteome</keyword>
<dbReference type="AlphaFoldDB" id="A0AA35Y0C3"/>
<evidence type="ECO:0000313" key="4">
    <source>
        <dbReference type="Proteomes" id="UP001177003"/>
    </source>
</evidence>
<protein>
    <recommendedName>
        <fullName evidence="2">Iron hydrogenase large subunit C-terminal domain-containing protein</fullName>
    </recommendedName>
</protein>
<dbReference type="SUPFAM" id="SSF53920">
    <property type="entry name" value="Fe-only hydrogenase"/>
    <property type="match status" value="1"/>
</dbReference>
<evidence type="ECO:0000313" key="3">
    <source>
        <dbReference type="EMBL" id="CAI9259995.1"/>
    </source>
</evidence>
<dbReference type="PANTHER" id="PTHR11615">
    <property type="entry name" value="NITRATE, FORMATE, IRON DEHYDROGENASE"/>
    <property type="match status" value="1"/>
</dbReference>
<dbReference type="InterPro" id="IPR009016">
    <property type="entry name" value="Fe_hydrogenase"/>
</dbReference>
<dbReference type="EMBL" id="OX465086">
    <property type="protein sequence ID" value="CAI9259995.1"/>
    <property type="molecule type" value="Genomic_DNA"/>
</dbReference>
<sequence length="138" mass="16040">MISSACPGWICYAEKNTWFHHLCHKLGVRASEIYHVTVMPCYDKKLEASRDDFVFHDESGEMTTEVDSVLTTGEVLDLIQSLTVRDFDGRNSKGTLLVWKIKFHPEYMVERIFTGIWRSSAAVEEYKCARAWEKKRET</sequence>